<reference evidence="2 3" key="1">
    <citation type="journal article" date="2019" name="Genome Biol. Evol.">
        <title>Insights into the evolution of the New World diploid cottons (Gossypium, subgenus Houzingenia) based on genome sequencing.</title>
        <authorList>
            <person name="Grover C.E."/>
            <person name="Arick M.A. 2nd"/>
            <person name="Thrash A."/>
            <person name="Conover J.L."/>
            <person name="Sanders W.S."/>
            <person name="Peterson D.G."/>
            <person name="Frelichowski J.E."/>
            <person name="Scheffler J.A."/>
            <person name="Scheffler B.E."/>
            <person name="Wendel J.F."/>
        </authorList>
    </citation>
    <scope>NUCLEOTIDE SEQUENCE [LARGE SCALE GENOMIC DNA]</scope>
    <source>
        <strain evidence="2">5</strain>
        <tissue evidence="2">Leaf</tissue>
    </source>
</reference>
<dbReference type="InterPro" id="IPR036397">
    <property type="entry name" value="RNaseH_sf"/>
</dbReference>
<evidence type="ECO:0000259" key="1">
    <source>
        <dbReference type="Pfam" id="PF13456"/>
    </source>
</evidence>
<accession>A0A7J9BA42</accession>
<dbReference type="SUPFAM" id="SSF53098">
    <property type="entry name" value="Ribonuclease H-like"/>
    <property type="match status" value="1"/>
</dbReference>
<proteinExistence type="predicted"/>
<evidence type="ECO:0000313" key="3">
    <source>
        <dbReference type="Proteomes" id="UP000593579"/>
    </source>
</evidence>
<evidence type="ECO:0000313" key="2">
    <source>
        <dbReference type="EMBL" id="MBA0733032.1"/>
    </source>
</evidence>
<sequence>MDPKMLFMPLEIVLWRKKCGVGSSLWKSDTGISDNEEGNWVCLNMDGAMKLDSGLATAGGALRDRHEGWIIGCNRNLARCSVLNPELWGILDGLKIAKDQNYDGVSIKAENQKAI</sequence>
<name>A0A7J9BA42_GOSGO</name>
<dbReference type="InterPro" id="IPR044730">
    <property type="entry name" value="RNase_H-like_dom_plant"/>
</dbReference>
<dbReference type="GO" id="GO:0004523">
    <property type="term" value="F:RNA-DNA hybrid ribonuclease activity"/>
    <property type="evidence" value="ECO:0007669"/>
    <property type="project" value="InterPro"/>
</dbReference>
<dbReference type="InterPro" id="IPR053151">
    <property type="entry name" value="RNase_H-like"/>
</dbReference>
<dbReference type="CDD" id="cd06222">
    <property type="entry name" value="RNase_H_like"/>
    <property type="match status" value="1"/>
</dbReference>
<protein>
    <recommendedName>
        <fullName evidence="1">RNase H type-1 domain-containing protein</fullName>
    </recommendedName>
</protein>
<gene>
    <name evidence="2" type="ORF">Gogos_017084</name>
</gene>
<dbReference type="PANTHER" id="PTHR47723:SF19">
    <property type="entry name" value="POLYNUCLEOTIDYL TRANSFERASE, RIBONUCLEASE H-LIKE SUPERFAMILY PROTEIN"/>
    <property type="match status" value="1"/>
</dbReference>
<dbReference type="EMBL" id="JABEZY010000001">
    <property type="protein sequence ID" value="MBA0733032.1"/>
    <property type="molecule type" value="Genomic_DNA"/>
</dbReference>
<organism evidence="2 3">
    <name type="scientific">Gossypium gossypioides</name>
    <name type="common">Mexican cotton</name>
    <name type="synonym">Selera gossypioides</name>
    <dbReference type="NCBI Taxonomy" id="34282"/>
    <lineage>
        <taxon>Eukaryota</taxon>
        <taxon>Viridiplantae</taxon>
        <taxon>Streptophyta</taxon>
        <taxon>Embryophyta</taxon>
        <taxon>Tracheophyta</taxon>
        <taxon>Spermatophyta</taxon>
        <taxon>Magnoliopsida</taxon>
        <taxon>eudicotyledons</taxon>
        <taxon>Gunneridae</taxon>
        <taxon>Pentapetalae</taxon>
        <taxon>rosids</taxon>
        <taxon>malvids</taxon>
        <taxon>Malvales</taxon>
        <taxon>Malvaceae</taxon>
        <taxon>Malvoideae</taxon>
        <taxon>Gossypium</taxon>
    </lineage>
</organism>
<dbReference type="GO" id="GO:0003676">
    <property type="term" value="F:nucleic acid binding"/>
    <property type="evidence" value="ECO:0007669"/>
    <property type="project" value="InterPro"/>
</dbReference>
<dbReference type="PANTHER" id="PTHR47723">
    <property type="entry name" value="OS05G0353850 PROTEIN"/>
    <property type="match status" value="1"/>
</dbReference>
<keyword evidence="3" id="KW-1185">Reference proteome</keyword>
<dbReference type="Proteomes" id="UP000593579">
    <property type="component" value="Unassembled WGS sequence"/>
</dbReference>
<dbReference type="Pfam" id="PF13456">
    <property type="entry name" value="RVT_3"/>
    <property type="match status" value="1"/>
</dbReference>
<dbReference type="Gene3D" id="3.30.420.10">
    <property type="entry name" value="Ribonuclease H-like superfamily/Ribonuclease H"/>
    <property type="match status" value="1"/>
</dbReference>
<feature type="domain" description="RNase H type-1" evidence="1">
    <location>
        <begin position="44"/>
        <end position="113"/>
    </location>
</feature>
<dbReference type="InterPro" id="IPR012337">
    <property type="entry name" value="RNaseH-like_sf"/>
</dbReference>
<dbReference type="InterPro" id="IPR002156">
    <property type="entry name" value="RNaseH_domain"/>
</dbReference>
<dbReference type="AlphaFoldDB" id="A0A7J9BA42"/>
<comment type="caution">
    <text evidence="2">The sequence shown here is derived from an EMBL/GenBank/DDBJ whole genome shotgun (WGS) entry which is preliminary data.</text>
</comment>
<dbReference type="OrthoDB" id="986202at2759"/>